<reference evidence="6 7" key="1">
    <citation type="submission" date="2019-07" db="EMBL/GenBank/DDBJ databases">
        <title>Whole genome shotgun sequence of Aeromicrobium flavum NBRC 107625.</title>
        <authorList>
            <person name="Hosoyama A."/>
            <person name="Uohara A."/>
            <person name="Ohji S."/>
            <person name="Ichikawa N."/>
        </authorList>
    </citation>
    <scope>NUCLEOTIDE SEQUENCE [LARGE SCALE GENOMIC DNA]</scope>
    <source>
        <strain evidence="6 7">NBRC 107625</strain>
    </source>
</reference>
<dbReference type="InterPro" id="IPR029063">
    <property type="entry name" value="SAM-dependent_MTases_sf"/>
</dbReference>
<evidence type="ECO:0000313" key="7">
    <source>
        <dbReference type="Proteomes" id="UP000321769"/>
    </source>
</evidence>
<dbReference type="GO" id="GO:0035657">
    <property type="term" value="C:eRF1 methyltransferase complex"/>
    <property type="evidence" value="ECO:0007669"/>
    <property type="project" value="TreeGrafter"/>
</dbReference>
<evidence type="ECO:0000313" key="6">
    <source>
        <dbReference type="EMBL" id="GEO88826.1"/>
    </source>
</evidence>
<evidence type="ECO:0000256" key="2">
    <source>
        <dbReference type="ARBA" id="ARBA00022679"/>
    </source>
</evidence>
<feature type="domain" description="Methyltransferase small" evidence="4">
    <location>
        <begin position="140"/>
        <end position="265"/>
    </location>
</feature>
<evidence type="ECO:0000256" key="1">
    <source>
        <dbReference type="ARBA" id="ARBA00022603"/>
    </source>
</evidence>
<feature type="domain" description="DUF7059" evidence="5">
    <location>
        <begin position="15"/>
        <end position="95"/>
    </location>
</feature>
<keyword evidence="7" id="KW-1185">Reference proteome</keyword>
<name>A0A512HTQ2_9ACTN</name>
<dbReference type="AlphaFoldDB" id="A0A512HTQ2"/>
<dbReference type="GO" id="GO:0008757">
    <property type="term" value="F:S-adenosylmethionine-dependent methyltransferase activity"/>
    <property type="evidence" value="ECO:0007669"/>
    <property type="project" value="TreeGrafter"/>
</dbReference>
<keyword evidence="1" id="KW-0489">Methyltransferase</keyword>
<dbReference type="InterPro" id="IPR055487">
    <property type="entry name" value="DUF7059"/>
</dbReference>
<protein>
    <submittedName>
        <fullName evidence="6">Transferase</fullName>
    </submittedName>
</protein>
<dbReference type="Pfam" id="PF23186">
    <property type="entry name" value="DUF7059"/>
    <property type="match status" value="1"/>
</dbReference>
<sequence length="487" mass="53105">MSDRDVAALRRAIDGFTVDTVHGVLGDEAWRALARNETVPGLRATADGSPLSTLIRLFQLQSAVPRSAAQAALGDAWEAAQSLGLVGVDGDDVRALLDLRPYGDEEHDWWVVCDLTPGLDGRENPRDPLYVLGISEASSSLAQLTVRPPVGRALDLGTGCGVQALHLTSHAREVVATDVNPRAVALTRLTAALNGVDVDVREGSLFEPVEGERFDLICTNPPFVVSPPEGDRLVYRETGLPGDDVVRRIVSGADRHLNDGGWCQLLAAWIHEDGVPWQERLAGWIEPTGLDAWVVQRERVDLPEYAEMWLADAGLRHRDGHVERYDRWLSWFEQQRIEAMGFGWITLRKAERDVPQVRLQEWTGPVAQPVGPEFLAWRDRADAAAAGGLLDRRWQVGGDVVQETVGPVGATDPAVIRAVRMSGLRPTRQLDTIEAGLLSASDGDLTAGQLLDALAQLLEQDAAELRRTYEPAIAELVADGFLELSPA</sequence>
<dbReference type="EMBL" id="BJZQ01000004">
    <property type="protein sequence ID" value="GEO88826.1"/>
    <property type="molecule type" value="Genomic_DNA"/>
</dbReference>
<dbReference type="PANTHER" id="PTHR45875:SF1">
    <property type="entry name" value="METHYLTRANSFERASE N6AMT1"/>
    <property type="match status" value="1"/>
</dbReference>
<keyword evidence="2 6" id="KW-0808">Transferase</keyword>
<dbReference type="Gene3D" id="3.40.50.150">
    <property type="entry name" value="Vaccinia Virus protein VP39"/>
    <property type="match status" value="1"/>
</dbReference>
<dbReference type="Proteomes" id="UP000321769">
    <property type="component" value="Unassembled WGS sequence"/>
</dbReference>
<dbReference type="CDD" id="cd02440">
    <property type="entry name" value="AdoMet_MTases"/>
    <property type="match status" value="1"/>
</dbReference>
<organism evidence="6 7">
    <name type="scientific">Aeromicrobium flavum</name>
    <dbReference type="NCBI Taxonomy" id="416568"/>
    <lineage>
        <taxon>Bacteria</taxon>
        <taxon>Bacillati</taxon>
        <taxon>Actinomycetota</taxon>
        <taxon>Actinomycetes</taxon>
        <taxon>Propionibacteriales</taxon>
        <taxon>Nocardioidaceae</taxon>
        <taxon>Aeromicrobium</taxon>
    </lineage>
</organism>
<evidence type="ECO:0000259" key="4">
    <source>
        <dbReference type="Pfam" id="PF05175"/>
    </source>
</evidence>
<accession>A0A512HTQ2</accession>
<dbReference type="Pfam" id="PF05175">
    <property type="entry name" value="MTS"/>
    <property type="match status" value="1"/>
</dbReference>
<dbReference type="GO" id="GO:0008276">
    <property type="term" value="F:protein methyltransferase activity"/>
    <property type="evidence" value="ECO:0007669"/>
    <property type="project" value="TreeGrafter"/>
</dbReference>
<dbReference type="InterPro" id="IPR052190">
    <property type="entry name" value="Euk-Arch_PrmC-MTase"/>
</dbReference>
<dbReference type="GO" id="GO:0032259">
    <property type="term" value="P:methylation"/>
    <property type="evidence" value="ECO:0007669"/>
    <property type="project" value="UniProtKB-KW"/>
</dbReference>
<dbReference type="SUPFAM" id="SSF53335">
    <property type="entry name" value="S-adenosyl-L-methionine-dependent methyltransferases"/>
    <property type="match status" value="1"/>
</dbReference>
<proteinExistence type="predicted"/>
<comment type="caution">
    <text evidence="6">The sequence shown here is derived from an EMBL/GenBank/DDBJ whole genome shotgun (WGS) entry which is preliminary data.</text>
</comment>
<gene>
    <name evidence="6" type="ORF">AFL01nite_11530</name>
</gene>
<evidence type="ECO:0000259" key="5">
    <source>
        <dbReference type="Pfam" id="PF23186"/>
    </source>
</evidence>
<keyword evidence="3" id="KW-0949">S-adenosyl-L-methionine</keyword>
<dbReference type="OrthoDB" id="129465at2"/>
<dbReference type="RefSeq" id="WP_146826364.1">
    <property type="nucleotide sequence ID" value="NZ_BAAAYQ010000001.1"/>
</dbReference>
<evidence type="ECO:0000256" key="3">
    <source>
        <dbReference type="ARBA" id="ARBA00022691"/>
    </source>
</evidence>
<dbReference type="PANTHER" id="PTHR45875">
    <property type="entry name" value="METHYLTRANSFERASE N6AMT1"/>
    <property type="match status" value="1"/>
</dbReference>
<dbReference type="InterPro" id="IPR007848">
    <property type="entry name" value="Small_mtfrase_dom"/>
</dbReference>